<feature type="compositionally biased region" description="Low complexity" evidence="2">
    <location>
        <begin position="243"/>
        <end position="256"/>
    </location>
</feature>
<feature type="region of interest" description="Disordered" evidence="2">
    <location>
        <begin position="236"/>
        <end position="259"/>
    </location>
</feature>
<accession>A0ABQ8USJ9</accession>
<keyword evidence="4" id="KW-1185">Reference proteome</keyword>
<feature type="compositionally biased region" description="Basic and acidic residues" evidence="2">
    <location>
        <begin position="64"/>
        <end position="75"/>
    </location>
</feature>
<dbReference type="Proteomes" id="UP001141327">
    <property type="component" value="Unassembled WGS sequence"/>
</dbReference>
<proteinExistence type="inferred from homology"/>
<comment type="similarity">
    <text evidence="1">Belongs to the FAM228 family.</text>
</comment>
<protein>
    <submittedName>
        <fullName evidence="3">Uncharacterized protein</fullName>
    </submittedName>
</protein>
<feature type="compositionally biased region" description="Pro residues" evidence="2">
    <location>
        <begin position="49"/>
        <end position="61"/>
    </location>
</feature>
<organism evidence="3 4">
    <name type="scientific">Paratrimastix pyriformis</name>
    <dbReference type="NCBI Taxonomy" id="342808"/>
    <lineage>
        <taxon>Eukaryota</taxon>
        <taxon>Metamonada</taxon>
        <taxon>Preaxostyla</taxon>
        <taxon>Paratrimastigidae</taxon>
        <taxon>Paratrimastix</taxon>
    </lineage>
</organism>
<evidence type="ECO:0000256" key="2">
    <source>
        <dbReference type="SAM" id="MobiDB-lite"/>
    </source>
</evidence>
<comment type="caution">
    <text evidence="3">The sequence shown here is derived from an EMBL/GenBank/DDBJ whole genome shotgun (WGS) entry which is preliminary data.</text>
</comment>
<feature type="compositionally biased region" description="Pro residues" evidence="2">
    <location>
        <begin position="1"/>
        <end position="12"/>
    </location>
</feature>
<dbReference type="PANTHER" id="PTHR28584">
    <property type="entry name" value="FAMILY WITH SEQUENCE SIMILARITY 228 MEMBER A"/>
    <property type="match status" value="1"/>
</dbReference>
<evidence type="ECO:0000313" key="3">
    <source>
        <dbReference type="EMBL" id="KAJ4460505.1"/>
    </source>
</evidence>
<feature type="region of interest" description="Disordered" evidence="2">
    <location>
        <begin position="45"/>
        <end position="75"/>
    </location>
</feature>
<evidence type="ECO:0000313" key="4">
    <source>
        <dbReference type="Proteomes" id="UP001141327"/>
    </source>
</evidence>
<sequence>MRKPAVPPPPAPQSATGALAAPHSPQNIGRIAVYSKAGFEELLRAVEPRSPPPSPPPPPPLRSTMERDQRLEERRREYERICAEIDVSTQRRLAEERQKKEENFQRTFARLQSEQRHFLPKIQRFFAERDNADQEKREALYQEWCTDVFTPIQARVQQQLESTDPEELNARKRQLFDAFLEATNRKEGLFRDIIIEQDYDPLAWKQGTIRYPQLSPERDPLKREMCKKVVEERLVSTGPPAPSASASPPQSPAQAATLGGTTRSLRATATPASPIGTSTAGRLSSSQVLGPLASRSRSTLDTQLWDRLECTPYYDRISDEAKRVDPNSSKKFVSQVNFDHYAFPRSKDAADLECAKGKKVYPDKGHDDLLLG</sequence>
<evidence type="ECO:0000256" key="1">
    <source>
        <dbReference type="ARBA" id="ARBA00007753"/>
    </source>
</evidence>
<gene>
    <name evidence="3" type="ORF">PAPYR_3120</name>
</gene>
<dbReference type="EMBL" id="JAPMOS010000012">
    <property type="protein sequence ID" value="KAJ4460505.1"/>
    <property type="molecule type" value="Genomic_DNA"/>
</dbReference>
<name>A0ABQ8USJ9_9EUKA</name>
<feature type="region of interest" description="Disordered" evidence="2">
    <location>
        <begin position="1"/>
        <end position="24"/>
    </location>
</feature>
<dbReference type="InterPro" id="IPR040046">
    <property type="entry name" value="FAM228"/>
</dbReference>
<reference evidence="3" key="1">
    <citation type="journal article" date="2022" name="bioRxiv">
        <title>Genomics of Preaxostyla Flagellates Illuminates Evolutionary Transitions and the Path Towards Mitochondrial Loss.</title>
        <authorList>
            <person name="Novak L.V.F."/>
            <person name="Treitli S.C."/>
            <person name="Pyrih J."/>
            <person name="Halakuc P."/>
            <person name="Pipaliya S.V."/>
            <person name="Vacek V."/>
            <person name="Brzon O."/>
            <person name="Soukal P."/>
            <person name="Eme L."/>
            <person name="Dacks J.B."/>
            <person name="Karnkowska A."/>
            <person name="Elias M."/>
            <person name="Hampl V."/>
        </authorList>
    </citation>
    <scope>NUCLEOTIDE SEQUENCE</scope>
    <source>
        <strain evidence="3">RCP-MX</strain>
    </source>
</reference>
<dbReference type="PANTHER" id="PTHR28584:SF1">
    <property type="entry name" value="PROTEIN FAM228B"/>
    <property type="match status" value="1"/>
</dbReference>